<dbReference type="Gene3D" id="1.20.140.20">
    <property type="entry name" value="Alpha-ketoacid/pyruvate dehydrogenase kinase, N-terminal domain"/>
    <property type="match status" value="1"/>
</dbReference>
<dbReference type="Pfam" id="PF02518">
    <property type="entry name" value="HATPase_c"/>
    <property type="match status" value="1"/>
</dbReference>
<proteinExistence type="inferred from homology"/>
<evidence type="ECO:0000256" key="3">
    <source>
        <dbReference type="ARBA" id="ARBA00022679"/>
    </source>
</evidence>
<dbReference type="OrthoDB" id="3264224at2759"/>
<dbReference type="GO" id="GO:0010906">
    <property type="term" value="P:regulation of glucose metabolic process"/>
    <property type="evidence" value="ECO:0007669"/>
    <property type="project" value="TreeGrafter"/>
</dbReference>
<dbReference type="EMBL" id="KN837197">
    <property type="protein sequence ID" value="KIJ34628.1"/>
    <property type="molecule type" value="Genomic_DNA"/>
</dbReference>
<keyword evidence="6 8" id="KW-0067">ATP-binding</keyword>
<evidence type="ECO:0000256" key="1">
    <source>
        <dbReference type="ARBA" id="ARBA00006155"/>
    </source>
</evidence>
<evidence type="ECO:0000256" key="7">
    <source>
        <dbReference type="ARBA" id="ARBA00023128"/>
    </source>
</evidence>
<dbReference type="InterPro" id="IPR003594">
    <property type="entry name" value="HATPase_dom"/>
</dbReference>
<dbReference type="InterPro" id="IPR039028">
    <property type="entry name" value="BCKD/PDK"/>
</dbReference>
<dbReference type="InterPro" id="IPR036890">
    <property type="entry name" value="HATPase_C_sf"/>
</dbReference>
<keyword evidence="2" id="KW-0597">Phosphoprotein</keyword>
<comment type="subcellular location">
    <subcellularLocation>
        <location evidence="8">Mitochondrion matrix</location>
    </subcellularLocation>
</comment>
<name>A0A0C9TW78_SPHS4</name>
<evidence type="ECO:0000256" key="2">
    <source>
        <dbReference type="ARBA" id="ARBA00022553"/>
    </source>
</evidence>
<keyword evidence="3 8" id="KW-0808">Transferase</keyword>
<organism evidence="12 13">
    <name type="scientific">Sphaerobolus stellatus (strain SS14)</name>
    <dbReference type="NCBI Taxonomy" id="990650"/>
    <lineage>
        <taxon>Eukaryota</taxon>
        <taxon>Fungi</taxon>
        <taxon>Dikarya</taxon>
        <taxon>Basidiomycota</taxon>
        <taxon>Agaricomycotina</taxon>
        <taxon>Agaricomycetes</taxon>
        <taxon>Phallomycetidae</taxon>
        <taxon>Geastrales</taxon>
        <taxon>Sphaerobolaceae</taxon>
        <taxon>Sphaerobolus</taxon>
    </lineage>
</organism>
<gene>
    <name evidence="12" type="ORF">M422DRAFT_61365</name>
</gene>
<dbReference type="SUPFAM" id="SSF55874">
    <property type="entry name" value="ATPase domain of HSP90 chaperone/DNA topoisomerase II/histidine kinase"/>
    <property type="match status" value="1"/>
</dbReference>
<keyword evidence="7 8" id="KW-0496">Mitochondrion</keyword>
<dbReference type="GO" id="GO:0005524">
    <property type="term" value="F:ATP binding"/>
    <property type="evidence" value="ECO:0007669"/>
    <property type="project" value="UniProtKB-UniRule"/>
</dbReference>
<evidence type="ECO:0000256" key="4">
    <source>
        <dbReference type="ARBA" id="ARBA00022741"/>
    </source>
</evidence>
<dbReference type="SUPFAM" id="SSF69012">
    <property type="entry name" value="alpha-ketoacid dehydrogenase kinase, N-terminal domain"/>
    <property type="match status" value="1"/>
</dbReference>
<dbReference type="PANTHER" id="PTHR11947">
    <property type="entry name" value="PYRUVATE DEHYDROGENASE KINASE"/>
    <property type="match status" value="1"/>
</dbReference>
<feature type="region of interest" description="Disordered" evidence="9">
    <location>
        <begin position="325"/>
        <end position="353"/>
    </location>
</feature>
<reference evidence="12 13" key="1">
    <citation type="submission" date="2014-06" db="EMBL/GenBank/DDBJ databases">
        <title>Evolutionary Origins and Diversification of the Mycorrhizal Mutualists.</title>
        <authorList>
            <consortium name="DOE Joint Genome Institute"/>
            <consortium name="Mycorrhizal Genomics Consortium"/>
            <person name="Kohler A."/>
            <person name="Kuo A."/>
            <person name="Nagy L.G."/>
            <person name="Floudas D."/>
            <person name="Copeland A."/>
            <person name="Barry K.W."/>
            <person name="Cichocki N."/>
            <person name="Veneault-Fourrey C."/>
            <person name="LaButti K."/>
            <person name="Lindquist E.A."/>
            <person name="Lipzen A."/>
            <person name="Lundell T."/>
            <person name="Morin E."/>
            <person name="Murat C."/>
            <person name="Riley R."/>
            <person name="Ohm R."/>
            <person name="Sun H."/>
            <person name="Tunlid A."/>
            <person name="Henrissat B."/>
            <person name="Grigoriev I.V."/>
            <person name="Hibbett D.S."/>
            <person name="Martin F."/>
        </authorList>
    </citation>
    <scope>NUCLEOTIDE SEQUENCE [LARGE SCALE GENOMIC DNA]</scope>
    <source>
        <strain evidence="12 13">SS14</strain>
    </source>
</reference>
<keyword evidence="13" id="KW-1185">Reference proteome</keyword>
<feature type="domain" description="Branched-chain alpha-ketoacid dehydrogenase kinase/Pyruvate dehydrogenase kinase N-terminal" evidence="11">
    <location>
        <begin position="38"/>
        <end position="184"/>
    </location>
</feature>
<dbReference type="GO" id="GO:0004740">
    <property type="term" value="F:pyruvate dehydrogenase (acetyl-transferring) kinase activity"/>
    <property type="evidence" value="ECO:0007669"/>
    <property type="project" value="TreeGrafter"/>
</dbReference>
<evidence type="ECO:0000313" key="12">
    <source>
        <dbReference type="EMBL" id="KIJ34628.1"/>
    </source>
</evidence>
<dbReference type="Proteomes" id="UP000054279">
    <property type="component" value="Unassembled WGS sequence"/>
</dbReference>
<dbReference type="Gene3D" id="3.30.565.10">
    <property type="entry name" value="Histidine kinase-like ATPase, C-terminal domain"/>
    <property type="match status" value="1"/>
</dbReference>
<sequence length="411" mass="44653">MGLAGRLSYLSQRNLLAQRNSQELALLLSKYSEKPPRPLTLNKLLSFGLPLTRDSLLESASYALSELPRRLVGRVQALEALPFIVTTNPFLSRTLKAYRKSFEALATHPPVNTLDENWEFTQKLEGLVTDHTNDIPMMAKGFQECSRYLSPKDIATFLDEAIRTRIGVRLIAEQHITLTRTLREAHAEILYDAGVVDMECSPAQMVNMCSKYVADLCEATLGSAPSLVVDGDVDAVFACVPVHLEFALTELLKNAFRATVEHHHRRTGNSSNPLPPITVTIASPPTLPGTPRTPFLSIRVRDEGGGVSPANLPFIFSYAFTTSGRNSEDEHDDETGGGPYAAQHIGGSAAIGDDGGGQTSLFGEITGKGLQTGMGTLSGLGDLQLVSLYNHGTDVFLKLRCLQKDDTSIIS</sequence>
<dbReference type="InterPro" id="IPR036784">
    <property type="entry name" value="AK/P_DHK_N_sf"/>
</dbReference>
<dbReference type="PANTHER" id="PTHR11947:SF20">
    <property type="entry name" value="[3-METHYL-2-OXOBUTANOATE DEHYDROGENASE [LIPOAMIDE]] KINASE, MITOCHONDRIAL"/>
    <property type="match status" value="1"/>
</dbReference>
<feature type="domain" description="Histidine kinase/HSP90-like ATPase" evidence="10">
    <location>
        <begin position="241"/>
        <end position="328"/>
    </location>
</feature>
<dbReference type="Pfam" id="PF10436">
    <property type="entry name" value="BCDHK_Adom3"/>
    <property type="match status" value="1"/>
</dbReference>
<dbReference type="AlphaFoldDB" id="A0A0C9TW78"/>
<protein>
    <recommendedName>
        <fullName evidence="8">Protein-serine/threonine kinase</fullName>
        <ecNumber evidence="8">2.7.11.-</ecNumber>
    </recommendedName>
</protein>
<dbReference type="InterPro" id="IPR018955">
    <property type="entry name" value="BCDHK/PDK_N"/>
</dbReference>
<dbReference type="EC" id="2.7.11.-" evidence="8"/>
<dbReference type="HOGENOM" id="CLU_023861_4_1_1"/>
<keyword evidence="5 8" id="KW-0418">Kinase</keyword>
<evidence type="ECO:0000256" key="6">
    <source>
        <dbReference type="ARBA" id="ARBA00022840"/>
    </source>
</evidence>
<evidence type="ECO:0000259" key="11">
    <source>
        <dbReference type="Pfam" id="PF10436"/>
    </source>
</evidence>
<evidence type="ECO:0000256" key="5">
    <source>
        <dbReference type="ARBA" id="ARBA00022777"/>
    </source>
</evidence>
<evidence type="ECO:0000256" key="8">
    <source>
        <dbReference type="RuleBase" id="RU366032"/>
    </source>
</evidence>
<dbReference type="GO" id="GO:0005759">
    <property type="term" value="C:mitochondrial matrix"/>
    <property type="evidence" value="ECO:0007669"/>
    <property type="project" value="UniProtKB-SubCell"/>
</dbReference>
<comment type="similarity">
    <text evidence="1 8">Belongs to the PDK/BCKDK protein kinase family.</text>
</comment>
<evidence type="ECO:0000313" key="13">
    <source>
        <dbReference type="Proteomes" id="UP000054279"/>
    </source>
</evidence>
<evidence type="ECO:0000256" key="9">
    <source>
        <dbReference type="SAM" id="MobiDB-lite"/>
    </source>
</evidence>
<accession>A0A0C9TW78</accession>
<evidence type="ECO:0000259" key="10">
    <source>
        <dbReference type="Pfam" id="PF02518"/>
    </source>
</evidence>
<keyword evidence="4 8" id="KW-0547">Nucleotide-binding</keyword>